<feature type="transmembrane region" description="Helical" evidence="9">
    <location>
        <begin position="255"/>
        <end position="277"/>
    </location>
</feature>
<dbReference type="PANTHER" id="PTHR19139:SF199">
    <property type="entry name" value="MIP17260P"/>
    <property type="match status" value="1"/>
</dbReference>
<dbReference type="SUPFAM" id="SSF81338">
    <property type="entry name" value="Aquaporin-like"/>
    <property type="match status" value="1"/>
</dbReference>
<evidence type="ECO:0000256" key="9">
    <source>
        <dbReference type="SAM" id="Phobius"/>
    </source>
</evidence>
<evidence type="ECO:0000256" key="8">
    <source>
        <dbReference type="RuleBase" id="RU000477"/>
    </source>
</evidence>
<feature type="transmembrane region" description="Helical" evidence="9">
    <location>
        <begin position="185"/>
        <end position="208"/>
    </location>
</feature>
<accession>A0A1R3T4S3</accession>
<dbReference type="EMBL" id="LT605205">
    <property type="protein sequence ID" value="SCD22230.1"/>
    <property type="molecule type" value="Genomic_DNA"/>
</dbReference>
<dbReference type="PROSITE" id="PS00221">
    <property type="entry name" value="MIP"/>
    <property type="match status" value="1"/>
</dbReference>
<feature type="transmembrane region" description="Helical" evidence="9">
    <location>
        <begin position="66"/>
        <end position="89"/>
    </location>
</feature>
<dbReference type="PANTHER" id="PTHR19139">
    <property type="entry name" value="AQUAPORIN TRANSPORTER"/>
    <property type="match status" value="1"/>
</dbReference>
<dbReference type="InterPro" id="IPR022357">
    <property type="entry name" value="MIP_CS"/>
</dbReference>
<dbReference type="Gene3D" id="1.20.1080.10">
    <property type="entry name" value="Glycerol uptake facilitator protein"/>
    <property type="match status" value="1"/>
</dbReference>
<evidence type="ECO:0000256" key="2">
    <source>
        <dbReference type="ARBA" id="ARBA00006175"/>
    </source>
</evidence>
<dbReference type="AlphaFoldDB" id="A0A1R3T4S3"/>
<reference evidence="10 11" key="1">
    <citation type="submission" date="2016-08" db="EMBL/GenBank/DDBJ databases">
        <authorList>
            <person name="Seilhamer J.J."/>
        </authorList>
    </citation>
    <scope>NUCLEOTIDE SEQUENCE [LARGE SCALE GENOMIC DNA]</scope>
    <source>
        <strain evidence="10">M3/6</strain>
    </source>
</reference>
<dbReference type="PRINTS" id="PR00783">
    <property type="entry name" value="MINTRINSICP"/>
</dbReference>
<sequence>MFNWFHIKIDKNIKTGNHSGSVNLFLKNMWIPSTIFNLVRKLLQINFFLCRIVYVLLKYQKIMKKYLAEMIGTMVLVLMGCGAAVFAGAGQPFDSVGTLGVAFAFGLSVVAMAYAIGSISGCHINPAITLGVFLSGRMSGKDAGMYMIFQVVGAILGSSILWFLAKDSGSTTTLTGANGFTDGQLSIAFVAETVFTFIFVLVVLGVTAKNGLNKFAGLAIGLALVLVHIVCIPITGTSVNPARSIGPALFEGGAALGQLWLFIVAPLLGAAIAAIVWKGITVENDAMEAA</sequence>
<evidence type="ECO:0000256" key="4">
    <source>
        <dbReference type="ARBA" id="ARBA00022475"/>
    </source>
</evidence>
<comment type="subcellular location">
    <subcellularLocation>
        <location evidence="1">Cell membrane</location>
        <topology evidence="1">Multi-pass membrane protein</topology>
    </subcellularLocation>
</comment>
<evidence type="ECO:0000256" key="7">
    <source>
        <dbReference type="ARBA" id="ARBA00023136"/>
    </source>
</evidence>
<keyword evidence="3 8" id="KW-0813">Transport</keyword>
<keyword evidence="6 9" id="KW-1133">Transmembrane helix</keyword>
<dbReference type="Proteomes" id="UP000187464">
    <property type="component" value="Chromosome I"/>
</dbReference>
<evidence type="ECO:0000256" key="6">
    <source>
        <dbReference type="ARBA" id="ARBA00022989"/>
    </source>
</evidence>
<dbReference type="InterPro" id="IPR034294">
    <property type="entry name" value="Aquaporin_transptr"/>
</dbReference>
<protein>
    <recommendedName>
        <fullName evidence="12">Aquaporin Z</fullName>
    </recommendedName>
</protein>
<evidence type="ECO:0000313" key="10">
    <source>
        <dbReference type="EMBL" id="SCD22230.1"/>
    </source>
</evidence>
<dbReference type="NCBIfam" id="TIGR00861">
    <property type="entry name" value="MIP"/>
    <property type="match status" value="1"/>
</dbReference>
<comment type="similarity">
    <text evidence="2 8">Belongs to the MIP/aquaporin (TC 1.A.8) family.</text>
</comment>
<dbReference type="STRING" id="1642647.PSM36_3447"/>
<keyword evidence="4" id="KW-1003">Cell membrane</keyword>
<evidence type="ECO:0008006" key="12">
    <source>
        <dbReference type="Google" id="ProtNLM"/>
    </source>
</evidence>
<feature type="transmembrane region" description="Helical" evidence="9">
    <location>
        <begin position="101"/>
        <end position="134"/>
    </location>
</feature>
<evidence type="ECO:0000256" key="5">
    <source>
        <dbReference type="ARBA" id="ARBA00022692"/>
    </source>
</evidence>
<feature type="transmembrane region" description="Helical" evidence="9">
    <location>
        <begin position="146"/>
        <end position="165"/>
    </location>
</feature>
<organism evidence="10 11">
    <name type="scientific">Proteiniphilum saccharofermentans</name>
    <dbReference type="NCBI Taxonomy" id="1642647"/>
    <lineage>
        <taxon>Bacteria</taxon>
        <taxon>Pseudomonadati</taxon>
        <taxon>Bacteroidota</taxon>
        <taxon>Bacteroidia</taxon>
        <taxon>Bacteroidales</taxon>
        <taxon>Dysgonomonadaceae</taxon>
        <taxon>Proteiniphilum</taxon>
    </lineage>
</organism>
<dbReference type="InterPro" id="IPR000425">
    <property type="entry name" value="MIP"/>
</dbReference>
<dbReference type="InterPro" id="IPR023271">
    <property type="entry name" value="Aquaporin-like"/>
</dbReference>
<evidence type="ECO:0000256" key="1">
    <source>
        <dbReference type="ARBA" id="ARBA00004651"/>
    </source>
</evidence>
<dbReference type="KEGG" id="psac:PSM36_3447"/>
<keyword evidence="11" id="KW-1185">Reference proteome</keyword>
<evidence type="ECO:0000313" key="11">
    <source>
        <dbReference type="Proteomes" id="UP000187464"/>
    </source>
</evidence>
<dbReference type="Pfam" id="PF00230">
    <property type="entry name" value="MIP"/>
    <property type="match status" value="1"/>
</dbReference>
<dbReference type="GO" id="GO:0015250">
    <property type="term" value="F:water channel activity"/>
    <property type="evidence" value="ECO:0007669"/>
    <property type="project" value="TreeGrafter"/>
</dbReference>
<dbReference type="GO" id="GO:0005886">
    <property type="term" value="C:plasma membrane"/>
    <property type="evidence" value="ECO:0007669"/>
    <property type="project" value="UniProtKB-SubCell"/>
</dbReference>
<gene>
    <name evidence="10" type="ORF">PSM36_3447</name>
</gene>
<evidence type="ECO:0000256" key="3">
    <source>
        <dbReference type="ARBA" id="ARBA00022448"/>
    </source>
</evidence>
<proteinExistence type="inferred from homology"/>
<feature type="transmembrane region" description="Helical" evidence="9">
    <location>
        <begin position="215"/>
        <end position="235"/>
    </location>
</feature>
<name>A0A1R3T4S3_9BACT</name>
<keyword evidence="7 9" id="KW-0472">Membrane</keyword>
<keyword evidence="5 8" id="KW-0812">Transmembrane</keyword>